<feature type="domain" description="Methyltransferase" evidence="1">
    <location>
        <begin position="21"/>
        <end position="71"/>
    </location>
</feature>
<dbReference type="PANTHER" id="PTHR45904">
    <property type="entry name" value="TRNA (URACIL-5-)-METHYLTRANSFERASE"/>
    <property type="match status" value="1"/>
</dbReference>
<keyword evidence="2" id="KW-0808">Transferase</keyword>
<dbReference type="EMBL" id="JAGIKV010000010">
    <property type="protein sequence ID" value="MBP2246515.1"/>
    <property type="molecule type" value="Genomic_DNA"/>
</dbReference>
<dbReference type="GO" id="GO:0032259">
    <property type="term" value="P:methylation"/>
    <property type="evidence" value="ECO:0007669"/>
    <property type="project" value="UniProtKB-KW"/>
</dbReference>
<dbReference type="Proteomes" id="UP000810207">
    <property type="component" value="Unassembled WGS sequence"/>
</dbReference>
<dbReference type="Pfam" id="PF13847">
    <property type="entry name" value="Methyltransf_31"/>
    <property type="match status" value="1"/>
</dbReference>
<keyword evidence="3" id="KW-1185">Reference proteome</keyword>
<dbReference type="InterPro" id="IPR045850">
    <property type="entry name" value="TRM2_met"/>
</dbReference>
<sequence length="72" mass="8070">MLYPRWRSIALLLSQITSRSGTISLFLAQHADQVYGVEIVPEAIEDARSNTFLNEMRNVKFEVGASEEGIPC</sequence>
<dbReference type="PANTHER" id="PTHR45904:SF2">
    <property type="entry name" value="TRNA (URACIL-5-)-METHYLTRANSFERASE HOMOLOG A"/>
    <property type="match status" value="1"/>
</dbReference>
<accession>A0ABS4RUH2</accession>
<dbReference type="CDD" id="cd02440">
    <property type="entry name" value="AdoMet_MTases"/>
    <property type="match status" value="1"/>
</dbReference>
<dbReference type="Gene3D" id="3.40.50.150">
    <property type="entry name" value="Vaccinia Virus protein VP39"/>
    <property type="match status" value="1"/>
</dbReference>
<comment type="caution">
    <text evidence="2">The sequence shown here is derived from an EMBL/GenBank/DDBJ whole genome shotgun (WGS) entry which is preliminary data.</text>
</comment>
<evidence type="ECO:0000259" key="1">
    <source>
        <dbReference type="Pfam" id="PF13847"/>
    </source>
</evidence>
<proteinExistence type="predicted"/>
<name>A0ABS4RUH2_PAEXY</name>
<protein>
    <submittedName>
        <fullName evidence="2">23S rRNA (Uracil1939-C5)-methyltransferase</fullName>
        <ecNumber evidence="2">2.1.1.190</ecNumber>
    </submittedName>
</protein>
<reference evidence="2 3" key="1">
    <citation type="submission" date="2021-03" db="EMBL/GenBank/DDBJ databases">
        <title>Genomic Encyclopedia of Type Strains, Phase IV (KMG-IV): sequencing the most valuable type-strain genomes for metagenomic binning, comparative biology and taxonomic classification.</title>
        <authorList>
            <person name="Goeker M."/>
        </authorList>
    </citation>
    <scope>NUCLEOTIDE SEQUENCE [LARGE SCALE GENOMIC DNA]</scope>
    <source>
        <strain evidence="2 3">DSM 21292</strain>
    </source>
</reference>
<dbReference type="InterPro" id="IPR029063">
    <property type="entry name" value="SAM-dependent_MTases_sf"/>
</dbReference>
<evidence type="ECO:0000313" key="2">
    <source>
        <dbReference type="EMBL" id="MBP2246515.1"/>
    </source>
</evidence>
<dbReference type="EC" id="2.1.1.190" evidence="2"/>
<keyword evidence="2" id="KW-0489">Methyltransferase</keyword>
<dbReference type="InterPro" id="IPR025714">
    <property type="entry name" value="Methyltranfer_dom"/>
</dbReference>
<gene>
    <name evidence="2" type="ORF">J2Z28_003163</name>
</gene>
<organism evidence="2 3">
    <name type="scientific">Paenibacillus xylanexedens</name>
    <dbReference type="NCBI Taxonomy" id="528191"/>
    <lineage>
        <taxon>Bacteria</taxon>
        <taxon>Bacillati</taxon>
        <taxon>Bacillota</taxon>
        <taxon>Bacilli</taxon>
        <taxon>Bacillales</taxon>
        <taxon>Paenibacillaceae</taxon>
        <taxon>Paenibacillus</taxon>
    </lineage>
</organism>
<dbReference type="SUPFAM" id="SSF53335">
    <property type="entry name" value="S-adenosyl-L-methionine-dependent methyltransferases"/>
    <property type="match status" value="1"/>
</dbReference>
<dbReference type="GO" id="GO:0008168">
    <property type="term" value="F:methyltransferase activity"/>
    <property type="evidence" value="ECO:0007669"/>
    <property type="project" value="UniProtKB-KW"/>
</dbReference>
<evidence type="ECO:0000313" key="3">
    <source>
        <dbReference type="Proteomes" id="UP000810207"/>
    </source>
</evidence>